<proteinExistence type="predicted"/>
<dbReference type="EMBL" id="CP064030">
    <property type="protein sequence ID" value="QRN55252.1"/>
    <property type="molecule type" value="Genomic_DNA"/>
</dbReference>
<organism evidence="1 2">
    <name type="scientific">Dyella caseinilytica</name>
    <dbReference type="NCBI Taxonomy" id="1849581"/>
    <lineage>
        <taxon>Bacteria</taxon>
        <taxon>Pseudomonadati</taxon>
        <taxon>Pseudomonadota</taxon>
        <taxon>Gammaproteobacteria</taxon>
        <taxon>Lysobacterales</taxon>
        <taxon>Rhodanobacteraceae</taxon>
        <taxon>Dyella</taxon>
    </lineage>
</organism>
<reference evidence="1 2" key="1">
    <citation type="submission" date="2020-10" db="EMBL/GenBank/DDBJ databases">
        <title>Phylogeny of dyella-like bacteria.</title>
        <authorList>
            <person name="Fu J."/>
        </authorList>
    </citation>
    <scope>NUCLEOTIDE SEQUENCE [LARGE SCALE GENOMIC DNA]</scope>
    <source>
        <strain evidence="1 2">DHOB09</strain>
    </source>
</reference>
<sequence length="140" mass="15694">MNLNLGVVDVVYTDGDGTTTTGDVAGYLESRYHIMRIFLEENEGFIHDCITNEVAGAIEIIAQGKRVPKLELRPAMSRIEERFRDALDSGELHRILPQSQQVSDATLKTSSRKKVMTQTESRQAFIDSGLFQNSFLAWVS</sequence>
<dbReference type="RefSeq" id="WP_188798820.1">
    <property type="nucleotide sequence ID" value="NZ_BMIZ01000001.1"/>
</dbReference>
<name>A0ABX7GXN0_9GAMM</name>
<evidence type="ECO:0000313" key="1">
    <source>
        <dbReference type="EMBL" id="QRN55252.1"/>
    </source>
</evidence>
<protein>
    <submittedName>
        <fullName evidence="1">Uncharacterized protein</fullName>
    </submittedName>
</protein>
<evidence type="ECO:0000313" key="2">
    <source>
        <dbReference type="Proteomes" id="UP000663181"/>
    </source>
</evidence>
<dbReference type="Proteomes" id="UP000663181">
    <property type="component" value="Chromosome"/>
</dbReference>
<accession>A0ABX7GXN0</accession>
<keyword evidence="2" id="KW-1185">Reference proteome</keyword>
<gene>
    <name evidence="1" type="ORF">ISN74_07955</name>
</gene>